<gene>
    <name evidence="1" type="ORF">QVD17_07072</name>
</gene>
<accession>A0AAD8PCC7</accession>
<organism evidence="1 2">
    <name type="scientific">Tagetes erecta</name>
    <name type="common">African marigold</name>
    <dbReference type="NCBI Taxonomy" id="13708"/>
    <lineage>
        <taxon>Eukaryota</taxon>
        <taxon>Viridiplantae</taxon>
        <taxon>Streptophyta</taxon>
        <taxon>Embryophyta</taxon>
        <taxon>Tracheophyta</taxon>
        <taxon>Spermatophyta</taxon>
        <taxon>Magnoliopsida</taxon>
        <taxon>eudicotyledons</taxon>
        <taxon>Gunneridae</taxon>
        <taxon>Pentapetalae</taxon>
        <taxon>asterids</taxon>
        <taxon>campanulids</taxon>
        <taxon>Asterales</taxon>
        <taxon>Asteraceae</taxon>
        <taxon>Asteroideae</taxon>
        <taxon>Heliantheae alliance</taxon>
        <taxon>Tageteae</taxon>
        <taxon>Tagetes</taxon>
    </lineage>
</organism>
<protein>
    <recommendedName>
        <fullName evidence="3">RNA-directed DNA polymerase, eukaryota, reverse transcriptase zinc-binding domain protein</fullName>
    </recommendedName>
</protein>
<evidence type="ECO:0000313" key="1">
    <source>
        <dbReference type="EMBL" id="KAK1441229.1"/>
    </source>
</evidence>
<keyword evidence="2" id="KW-1185">Reference proteome</keyword>
<dbReference type="SUPFAM" id="SSF56219">
    <property type="entry name" value="DNase I-like"/>
    <property type="match status" value="1"/>
</dbReference>
<reference evidence="1" key="1">
    <citation type="journal article" date="2023" name="bioRxiv">
        <title>Improved chromosome-level genome assembly for marigold (Tagetes erecta).</title>
        <authorList>
            <person name="Jiang F."/>
            <person name="Yuan L."/>
            <person name="Wang S."/>
            <person name="Wang H."/>
            <person name="Xu D."/>
            <person name="Wang A."/>
            <person name="Fan W."/>
        </authorList>
    </citation>
    <scope>NUCLEOTIDE SEQUENCE</scope>
    <source>
        <strain evidence="1">WSJ</strain>
        <tissue evidence="1">Leaf</tissue>
    </source>
</reference>
<dbReference type="EMBL" id="JAUHHV010000001">
    <property type="protein sequence ID" value="KAK1441229.1"/>
    <property type="molecule type" value="Genomic_DNA"/>
</dbReference>
<dbReference type="AlphaFoldDB" id="A0AAD8PCC7"/>
<comment type="caution">
    <text evidence="1">The sequence shown here is derived from an EMBL/GenBank/DDBJ whole genome shotgun (WGS) entry which is preliminary data.</text>
</comment>
<name>A0AAD8PCC7_TARER</name>
<dbReference type="Proteomes" id="UP001229421">
    <property type="component" value="Unassembled WGS sequence"/>
</dbReference>
<evidence type="ECO:0000313" key="2">
    <source>
        <dbReference type="Proteomes" id="UP001229421"/>
    </source>
</evidence>
<dbReference type="InterPro" id="IPR036691">
    <property type="entry name" value="Endo/exonu/phosph_ase_sf"/>
</dbReference>
<dbReference type="Gene3D" id="3.60.10.10">
    <property type="entry name" value="Endonuclease/exonuclease/phosphatase"/>
    <property type="match status" value="1"/>
</dbReference>
<sequence length="595" mass="67416">MELKGMRLKLGWTALMLRLLEMNCPKKPKQVFIVHSQTDSEGFQEVKRKDKASYKHGFHVGKQKQKVEYRPVNRVESVPKSMKGSQDKMKGSLAKPNIGEGVVMSNSFSCLQTTEAGETSKVSKGEVEDDSDIEEVYNETELFMKDKDLWKELKKHRLFVKDRPWVVLGDFNETLSVDDNAVGSSKISTGMREFQECVKSMEMMDIVSSGLRFTWSQKPKRGVGILKKIDRVMGNMEFIDQFRSSHVVFLPSGVSDHTPCLLKIPCNNVRKPKPFKFANFLVNKKGFKEVVAKAWQAQVSGNWMYCLVKKLKVAKPGLRKLLFQQGNLHENVTRLRTKVEDIQKLIDSNPFDVSLRESEARLLKEFEVASYDEELFLKQKAKVEWLSAGDSNSAYFHKSLKCKLHRGKFGRVSDVHGNVFEGDLVPMVFVDHYKNFLGSETSVDMLNVQGLFTKRLDVNMAGAMVREVTSDEIKDAMFSIGNDRAPGPDGFTAAFFKKSWDTVGSLVILAIKDFFTHSRLLKEVNHTIIALIPKVASPGKSCRTIMGVLEEFKDCSGLVPSIAKSTVYFCNVGTDVKREILEIMSFEEGCLEKDW</sequence>
<dbReference type="PANTHER" id="PTHR33710:SF79">
    <property type="entry name" value="OS06G0205337 PROTEIN"/>
    <property type="match status" value="1"/>
</dbReference>
<proteinExistence type="predicted"/>
<evidence type="ECO:0008006" key="3">
    <source>
        <dbReference type="Google" id="ProtNLM"/>
    </source>
</evidence>
<dbReference type="PANTHER" id="PTHR33710">
    <property type="entry name" value="BNAC02G09200D PROTEIN"/>
    <property type="match status" value="1"/>
</dbReference>